<gene>
    <name evidence="2" type="ORF">BE04_08830</name>
</gene>
<feature type="transmembrane region" description="Helical" evidence="1">
    <location>
        <begin position="99"/>
        <end position="118"/>
    </location>
</feature>
<keyword evidence="1" id="KW-0812">Transmembrane</keyword>
<evidence type="ECO:0000313" key="2">
    <source>
        <dbReference type="EMBL" id="KYF55157.1"/>
    </source>
</evidence>
<organism evidence="2 3">
    <name type="scientific">Sorangium cellulosum</name>
    <name type="common">Polyangium cellulosum</name>
    <dbReference type="NCBI Taxonomy" id="56"/>
    <lineage>
        <taxon>Bacteria</taxon>
        <taxon>Pseudomonadati</taxon>
        <taxon>Myxococcota</taxon>
        <taxon>Polyangia</taxon>
        <taxon>Polyangiales</taxon>
        <taxon>Polyangiaceae</taxon>
        <taxon>Sorangium</taxon>
    </lineage>
</organism>
<name>A0A150PHJ7_SORCE</name>
<keyword evidence="1" id="KW-1133">Transmembrane helix</keyword>
<evidence type="ECO:0008006" key="4">
    <source>
        <dbReference type="Google" id="ProtNLM"/>
    </source>
</evidence>
<evidence type="ECO:0000313" key="3">
    <source>
        <dbReference type="Proteomes" id="UP000075604"/>
    </source>
</evidence>
<sequence>MYINYLTLPLVTAAAALALGAWYLFGTPAAGDSQARRRSFAWAFGACGLILLITGLHVVLTWPLPGGYNILFGEPLVYFGTLLVIGAPALSLGERLGPLLLLGALGGITNLVLALAIARHGMTQNPALAAAMYGASGLGLLIAPAMDRSALARHAAGALLAASAALFALFGYVAYVKHTGLDAFGKWVPLEMRSWR</sequence>
<dbReference type="InterPro" id="IPR009324">
    <property type="entry name" value="DUF981"/>
</dbReference>
<accession>A0A150PHJ7</accession>
<feature type="transmembrane region" description="Helical" evidence="1">
    <location>
        <begin position="6"/>
        <end position="27"/>
    </location>
</feature>
<reference evidence="2 3" key="1">
    <citation type="submission" date="2014-02" db="EMBL/GenBank/DDBJ databases">
        <title>The small core and large imbalanced accessory genome model reveals a collaborative survival strategy of Sorangium cellulosum strains in nature.</title>
        <authorList>
            <person name="Han K."/>
            <person name="Peng R."/>
            <person name="Blom J."/>
            <person name="Li Y.-Z."/>
        </authorList>
    </citation>
    <scope>NUCLEOTIDE SEQUENCE [LARGE SCALE GENOMIC DNA]</scope>
    <source>
        <strain evidence="2 3">So0157-18</strain>
    </source>
</reference>
<feature type="transmembrane region" description="Helical" evidence="1">
    <location>
        <begin position="39"/>
        <end position="64"/>
    </location>
</feature>
<dbReference type="EMBL" id="JELX01002511">
    <property type="protein sequence ID" value="KYF55157.1"/>
    <property type="molecule type" value="Genomic_DNA"/>
</dbReference>
<keyword evidence="1" id="KW-0472">Membrane</keyword>
<comment type="caution">
    <text evidence="2">The sequence shown here is derived from an EMBL/GenBank/DDBJ whole genome shotgun (WGS) entry which is preliminary data.</text>
</comment>
<evidence type="ECO:0000256" key="1">
    <source>
        <dbReference type="SAM" id="Phobius"/>
    </source>
</evidence>
<dbReference type="AlphaFoldDB" id="A0A150PHJ7"/>
<feature type="transmembrane region" description="Helical" evidence="1">
    <location>
        <begin position="76"/>
        <end position="92"/>
    </location>
</feature>
<dbReference type="Proteomes" id="UP000075604">
    <property type="component" value="Unassembled WGS sequence"/>
</dbReference>
<feature type="transmembrane region" description="Helical" evidence="1">
    <location>
        <begin position="124"/>
        <end position="143"/>
    </location>
</feature>
<feature type="transmembrane region" description="Helical" evidence="1">
    <location>
        <begin position="155"/>
        <end position="175"/>
    </location>
</feature>
<proteinExistence type="predicted"/>
<dbReference type="Pfam" id="PF06168">
    <property type="entry name" value="DUF981"/>
    <property type="match status" value="1"/>
</dbReference>
<protein>
    <recommendedName>
        <fullName evidence="4">DUF981 family protein</fullName>
    </recommendedName>
</protein>